<evidence type="ECO:0000259" key="15">
    <source>
        <dbReference type="PROSITE" id="PS51340"/>
    </source>
</evidence>
<evidence type="ECO:0000256" key="4">
    <source>
        <dbReference type="ARBA" id="ARBA00012229"/>
    </source>
</evidence>
<dbReference type="InterPro" id="IPR017938">
    <property type="entry name" value="Riboflavin_synthase-like_b-brl"/>
</dbReference>
<keyword evidence="9" id="KW-0521">NADP</keyword>
<feature type="domain" description="MOSC" evidence="15">
    <location>
        <begin position="28"/>
        <end position="163"/>
    </location>
</feature>
<dbReference type="EC" id="1.14.12.17" evidence="4"/>
<dbReference type="Pfam" id="PF03473">
    <property type="entry name" value="MOSC"/>
    <property type="match status" value="1"/>
</dbReference>
<evidence type="ECO:0000256" key="10">
    <source>
        <dbReference type="ARBA" id="ARBA00023002"/>
    </source>
</evidence>
<feature type="domain" description="FAD-binding FR-type" evidence="16">
    <location>
        <begin position="228"/>
        <end position="340"/>
    </location>
</feature>
<dbReference type="InterPro" id="IPR005302">
    <property type="entry name" value="MoCF_Sase_C"/>
</dbReference>
<dbReference type="EMBL" id="LAZR01035254">
    <property type="protein sequence ID" value="KKL28004.1"/>
    <property type="molecule type" value="Genomic_DNA"/>
</dbReference>
<dbReference type="GO" id="GO:0030170">
    <property type="term" value="F:pyridoxal phosphate binding"/>
    <property type="evidence" value="ECO:0007669"/>
    <property type="project" value="InterPro"/>
</dbReference>
<dbReference type="CDD" id="cd06184">
    <property type="entry name" value="flavohem_like_fad_nad_binding"/>
    <property type="match status" value="1"/>
</dbReference>
<dbReference type="SUPFAM" id="SSF52343">
    <property type="entry name" value="Ferredoxin reductase-like, C-terminal NADP-linked domain"/>
    <property type="match status" value="1"/>
</dbReference>
<evidence type="ECO:0000256" key="1">
    <source>
        <dbReference type="ARBA" id="ARBA00001970"/>
    </source>
</evidence>
<keyword evidence="5" id="KW-0349">Heme</keyword>
<dbReference type="Gene3D" id="2.40.30.10">
    <property type="entry name" value="Translation factors"/>
    <property type="match status" value="1"/>
</dbReference>
<comment type="catalytic activity">
    <reaction evidence="13">
        <text>2 nitric oxide + NADH + 2 O2 = 2 nitrate + NAD(+) + H(+)</text>
        <dbReference type="Rhea" id="RHEA:19469"/>
        <dbReference type="ChEBI" id="CHEBI:15378"/>
        <dbReference type="ChEBI" id="CHEBI:15379"/>
        <dbReference type="ChEBI" id="CHEBI:16480"/>
        <dbReference type="ChEBI" id="CHEBI:17632"/>
        <dbReference type="ChEBI" id="CHEBI:57540"/>
        <dbReference type="ChEBI" id="CHEBI:57945"/>
        <dbReference type="EC" id="1.14.12.17"/>
    </reaction>
</comment>
<dbReference type="SUPFAM" id="SSF50800">
    <property type="entry name" value="PK beta-barrel domain-like"/>
    <property type="match status" value="1"/>
</dbReference>
<dbReference type="GO" id="GO:0008941">
    <property type="term" value="F:nitric oxide dioxygenase NAD(P)H activity"/>
    <property type="evidence" value="ECO:0007669"/>
    <property type="project" value="UniProtKB-EC"/>
</dbReference>
<proteinExistence type="inferred from homology"/>
<sequence>MKLISVNVSKPKTMDHLGRRVSTGIYNEPVTGRVMVRKLNVDGDGQADLTVHGGVYKAVYVYDLENIRYWKQELGRDDLGYGHFGENFTVEGMTDDRIHIGDVFRIGGALLEVTQPRLPCFKLEMKMDLPGFSRQFITSGLLGFYFRVLEEGEVGAGDSIERVKVGPEKITVWEFARLYYFDYNNQKRIRRLLRIPAIPPDWSRAFEEILAAAGERGKKRKTPERAWKGFRNFIVDRKVSESQTITSFYLVPEDGEPLPIYLPGQFLTFRLSVPGQPKPIIRIYSLSECPCHAEYYRVTIKRESPPDDPAIISGSNYFHNLVESGTRLQVAASRGDFFLNPQEETPVVLISSGVGLTPMISMLNAIVDSGKNRPAWFIHGTRNGIHHAMCKHVRRAAAENDNITVHIRYSQPRPEDIKGRDYDSTGHVTVDLLKELLPNNDMDFYLCGPPPFMNSMMRGLWEWGVPESRI</sequence>
<keyword evidence="6" id="KW-0285">Flavoprotein</keyword>
<keyword evidence="7" id="KW-0479">Metal-binding</keyword>
<name>A0A0F9C1G3_9ZZZZ</name>
<comment type="cofactor">
    <cofactor evidence="1">
        <name>heme b</name>
        <dbReference type="ChEBI" id="CHEBI:60344"/>
    </cofactor>
</comment>
<evidence type="ECO:0000256" key="3">
    <source>
        <dbReference type="ARBA" id="ARBA00006401"/>
    </source>
</evidence>
<dbReference type="PANTHER" id="PTHR30212">
    <property type="entry name" value="PROTEIN YIIM"/>
    <property type="match status" value="1"/>
</dbReference>
<evidence type="ECO:0000259" key="16">
    <source>
        <dbReference type="PROSITE" id="PS51384"/>
    </source>
</evidence>
<keyword evidence="10" id="KW-0560">Oxidoreductase</keyword>
<evidence type="ECO:0000256" key="6">
    <source>
        <dbReference type="ARBA" id="ARBA00022630"/>
    </source>
</evidence>
<organism evidence="17">
    <name type="scientific">marine sediment metagenome</name>
    <dbReference type="NCBI Taxonomy" id="412755"/>
    <lineage>
        <taxon>unclassified sequences</taxon>
        <taxon>metagenomes</taxon>
        <taxon>ecological metagenomes</taxon>
    </lineage>
</organism>
<evidence type="ECO:0000256" key="2">
    <source>
        <dbReference type="ARBA" id="ARBA00001974"/>
    </source>
</evidence>
<evidence type="ECO:0000256" key="12">
    <source>
        <dbReference type="ARBA" id="ARBA00023027"/>
    </source>
</evidence>
<evidence type="ECO:0000256" key="11">
    <source>
        <dbReference type="ARBA" id="ARBA00023004"/>
    </source>
</evidence>
<evidence type="ECO:0000256" key="5">
    <source>
        <dbReference type="ARBA" id="ARBA00022617"/>
    </source>
</evidence>
<comment type="caution">
    <text evidence="17">The sequence shown here is derived from an EMBL/GenBank/DDBJ whole genome shotgun (WGS) entry which is preliminary data.</text>
</comment>
<protein>
    <recommendedName>
        <fullName evidence="4">nitric oxide dioxygenase</fullName>
        <ecNumber evidence="4">1.14.12.17</ecNumber>
    </recommendedName>
</protein>
<gene>
    <name evidence="17" type="ORF">LCGC14_2379490</name>
</gene>
<comment type="catalytic activity">
    <reaction evidence="14">
        <text>2 nitric oxide + NADPH + 2 O2 = 2 nitrate + NADP(+) + H(+)</text>
        <dbReference type="Rhea" id="RHEA:19465"/>
        <dbReference type="ChEBI" id="CHEBI:15378"/>
        <dbReference type="ChEBI" id="CHEBI:15379"/>
        <dbReference type="ChEBI" id="CHEBI:16480"/>
        <dbReference type="ChEBI" id="CHEBI:17632"/>
        <dbReference type="ChEBI" id="CHEBI:57783"/>
        <dbReference type="ChEBI" id="CHEBI:58349"/>
        <dbReference type="EC" id="1.14.12.17"/>
    </reaction>
</comment>
<reference evidence="17" key="1">
    <citation type="journal article" date="2015" name="Nature">
        <title>Complex archaea that bridge the gap between prokaryotes and eukaryotes.</title>
        <authorList>
            <person name="Spang A."/>
            <person name="Saw J.H."/>
            <person name="Jorgensen S.L."/>
            <person name="Zaremba-Niedzwiedzka K."/>
            <person name="Martijn J."/>
            <person name="Lind A.E."/>
            <person name="van Eijk R."/>
            <person name="Schleper C."/>
            <person name="Guy L."/>
            <person name="Ettema T.J."/>
        </authorList>
    </citation>
    <scope>NUCLEOTIDE SEQUENCE</scope>
</reference>
<dbReference type="InterPro" id="IPR039261">
    <property type="entry name" value="FNR_nucleotide-bd"/>
</dbReference>
<comment type="cofactor">
    <cofactor evidence="2">
        <name>FAD</name>
        <dbReference type="ChEBI" id="CHEBI:57692"/>
    </cofactor>
</comment>
<dbReference type="Pfam" id="PF00175">
    <property type="entry name" value="NAD_binding_1"/>
    <property type="match status" value="1"/>
</dbReference>
<dbReference type="PANTHER" id="PTHR30212:SF2">
    <property type="entry name" value="PROTEIN YIIM"/>
    <property type="match status" value="1"/>
</dbReference>
<evidence type="ECO:0000256" key="9">
    <source>
        <dbReference type="ARBA" id="ARBA00022857"/>
    </source>
</evidence>
<evidence type="ECO:0000256" key="8">
    <source>
        <dbReference type="ARBA" id="ARBA00022827"/>
    </source>
</evidence>
<comment type="similarity">
    <text evidence="3">In the C-terminal section; belongs to the flavoprotein pyridine nucleotide cytochrome reductase family.</text>
</comment>
<dbReference type="Gene3D" id="3.40.50.80">
    <property type="entry name" value="Nucleotide-binding domain of ferredoxin-NADP reductase (FNR) module"/>
    <property type="match status" value="1"/>
</dbReference>
<evidence type="ECO:0000256" key="7">
    <source>
        <dbReference type="ARBA" id="ARBA00022723"/>
    </source>
</evidence>
<dbReference type="InterPro" id="IPR001433">
    <property type="entry name" value="OxRdtase_FAD/NAD-bd"/>
</dbReference>
<dbReference type="PROSITE" id="PS51384">
    <property type="entry name" value="FAD_FR"/>
    <property type="match status" value="1"/>
</dbReference>
<accession>A0A0F9C1G3</accession>
<dbReference type="InterPro" id="IPR011037">
    <property type="entry name" value="Pyrv_Knase-like_insert_dom_sf"/>
</dbReference>
<dbReference type="Gene3D" id="2.40.33.20">
    <property type="entry name" value="PK beta-barrel domain-like"/>
    <property type="match status" value="1"/>
</dbReference>
<evidence type="ECO:0000256" key="13">
    <source>
        <dbReference type="ARBA" id="ARBA00048649"/>
    </source>
</evidence>
<dbReference type="SUPFAM" id="SSF63380">
    <property type="entry name" value="Riboflavin synthase domain-like"/>
    <property type="match status" value="1"/>
</dbReference>
<keyword evidence="8" id="KW-0274">FAD</keyword>
<dbReference type="FunFam" id="3.40.50.80:FF:000010">
    <property type="entry name" value="Flavohemoprotein"/>
    <property type="match status" value="1"/>
</dbReference>
<evidence type="ECO:0000256" key="14">
    <source>
        <dbReference type="ARBA" id="ARBA00049433"/>
    </source>
</evidence>
<dbReference type="InterPro" id="IPR017927">
    <property type="entry name" value="FAD-bd_FR_type"/>
</dbReference>
<dbReference type="GO" id="GO:0030151">
    <property type="term" value="F:molybdenum ion binding"/>
    <property type="evidence" value="ECO:0007669"/>
    <property type="project" value="InterPro"/>
</dbReference>
<dbReference type="PROSITE" id="PS51340">
    <property type="entry name" value="MOSC"/>
    <property type="match status" value="1"/>
</dbReference>
<dbReference type="AlphaFoldDB" id="A0A0F9C1G3"/>
<keyword evidence="12" id="KW-0520">NAD</keyword>
<keyword evidence="11" id="KW-0408">Iron</keyword>
<evidence type="ECO:0000313" key="17">
    <source>
        <dbReference type="EMBL" id="KKL28004.1"/>
    </source>
</evidence>
<dbReference type="InterPro" id="IPR052353">
    <property type="entry name" value="Benzoxazolinone_Detox_Enz"/>
</dbReference>
<feature type="non-terminal residue" evidence="17">
    <location>
        <position position="470"/>
    </location>
</feature>